<evidence type="ECO:0000313" key="3">
    <source>
        <dbReference type="EMBL" id="MCD1655491.1"/>
    </source>
</evidence>
<dbReference type="EMBL" id="JAINWA010000003">
    <property type="protein sequence ID" value="MCD1655491.1"/>
    <property type="molecule type" value="Genomic_DNA"/>
</dbReference>
<evidence type="ECO:0000259" key="2">
    <source>
        <dbReference type="Pfam" id="PF20683"/>
    </source>
</evidence>
<dbReference type="AlphaFoldDB" id="A0AAE3EKD9"/>
<dbReference type="InterPro" id="IPR032533">
    <property type="entry name" value="DUF4954"/>
</dbReference>
<comment type="caution">
    <text evidence="3">The sequence shown here is derived from an EMBL/GenBank/DDBJ whole genome shotgun (WGS) entry which is preliminary data.</text>
</comment>
<evidence type="ECO:0000259" key="1">
    <source>
        <dbReference type="Pfam" id="PF16314"/>
    </source>
</evidence>
<feature type="domain" description="DUF6819" evidence="2">
    <location>
        <begin position="589"/>
        <end position="730"/>
    </location>
</feature>
<proteinExistence type="predicted"/>
<evidence type="ECO:0000313" key="4">
    <source>
        <dbReference type="Proteomes" id="UP001198163"/>
    </source>
</evidence>
<dbReference type="Pfam" id="PF20683">
    <property type="entry name" value="DUF6819"/>
    <property type="match status" value="1"/>
</dbReference>
<name>A0AAE3EKD9_9SPIR</name>
<keyword evidence="4" id="KW-1185">Reference proteome</keyword>
<accession>A0AAE3EKD9</accession>
<dbReference type="RefSeq" id="WP_230756754.1">
    <property type="nucleotide sequence ID" value="NZ_JAINWA010000003.1"/>
</dbReference>
<dbReference type="InterPro" id="IPR011004">
    <property type="entry name" value="Trimer_LpxA-like_sf"/>
</dbReference>
<gene>
    <name evidence="3" type="ORF">K7J14_12375</name>
</gene>
<reference evidence="3" key="1">
    <citation type="submission" date="2021-08" db="EMBL/GenBank/DDBJ databases">
        <title>Comparative analyses of Brucepasteria parasyntrophica and Teretinema zuelzerae.</title>
        <authorList>
            <person name="Song Y."/>
            <person name="Brune A."/>
        </authorList>
    </citation>
    <scope>NUCLEOTIDE SEQUENCE</scope>
    <source>
        <strain evidence="3">DSM 1903</strain>
    </source>
</reference>
<feature type="domain" description="DUF4954" evidence="1">
    <location>
        <begin position="43"/>
        <end position="487"/>
    </location>
</feature>
<dbReference type="Pfam" id="PF16314">
    <property type="entry name" value="DUF4954"/>
    <property type="match status" value="1"/>
</dbReference>
<dbReference type="Proteomes" id="UP001198163">
    <property type="component" value="Unassembled WGS sequence"/>
</dbReference>
<dbReference type="Gene3D" id="2.160.10.10">
    <property type="entry name" value="Hexapeptide repeat proteins"/>
    <property type="match status" value="1"/>
</dbReference>
<sequence length="733" mass="82460">MSEITTLPADQFGYGFIPPEYLAGNPHEYAFRDMQSNAASRKWRHLSSEEIETLARNGNTCTDWMQFLVEDPFDPGLIRNSLFAGLVRFGPLEAKYLQYHDFVVPVGVTNSRIIACDIGKDCAIHDCANLAHYIIGEKVIMSRIDEMATTNHAKFGEGIIKDGESEDVRIWIDPLNEAGGRSVLPFADMICADAYLWTIYRDDAKLMDRFKEITQNQADSRRGWYGVVGDGSVVKSCQVVKDVNFGPSSYVKGANKLKNLTIKSSPQEPTQIGEGCELVNGIIGYGCRVFYGVKAVRFVLGNNSSLKYGARLIHSILGDNSTISCCEVLNNLVFPAHEQHHNNSFLIATLVMGQSNMAAGATVGSNHNSRGNDGEIIAGRGFWPGLSSTLKHNCRFASYTLLTKGSYPAEMNIPLPFSMVYEDRKSDTLNIMPAYYWMYNMYALERNSWKYSTRDKRKTIVQRIEADHLAPDTAKELMDGILILERLTGRAWYRAQNDASSKPLPSDAELAAKGRELLEGQPEVVDALFISAEEMEQGKRPVRIVKAVRAWRAYRQMLLFYGIRTVASYLSKYAIHFDYFAAQVPAKVSLEWVNLGGQLAPEAKVDGLRDAVRSGIIDSWKDVHAQYDQWWAVYPRDKAENAWEILRRLTGKASISKAEWNGLLDQGLEIRKYVEEQVYITKKKDYANPFRGITYRNDAERDAVLGKVEDNSFIKTARKESVDFAAMVEKVRA</sequence>
<dbReference type="SUPFAM" id="SSF51161">
    <property type="entry name" value="Trimeric LpxA-like enzymes"/>
    <property type="match status" value="1"/>
</dbReference>
<dbReference type="InterPro" id="IPR049208">
    <property type="entry name" value="DUF6819"/>
</dbReference>
<organism evidence="3 4">
    <name type="scientific">Teretinema zuelzerae</name>
    <dbReference type="NCBI Taxonomy" id="156"/>
    <lineage>
        <taxon>Bacteria</taxon>
        <taxon>Pseudomonadati</taxon>
        <taxon>Spirochaetota</taxon>
        <taxon>Spirochaetia</taxon>
        <taxon>Spirochaetales</taxon>
        <taxon>Treponemataceae</taxon>
        <taxon>Teretinema</taxon>
    </lineage>
</organism>
<protein>
    <submittedName>
        <fullName evidence="3">DUF4954 family protein</fullName>
    </submittedName>
</protein>